<gene>
    <name evidence="1" type="ORF">HZH66_013108</name>
</gene>
<accession>A0A834J7V9</accession>
<dbReference type="EMBL" id="JACSEA010000018">
    <property type="protein sequence ID" value="KAF7382706.1"/>
    <property type="molecule type" value="Genomic_DNA"/>
</dbReference>
<name>A0A834J7V9_VESVU</name>
<keyword evidence="2" id="KW-1185">Reference proteome</keyword>
<sequence>MAHGAVHGSSTESSPGTPIRVFPNSLSPGIFSNLFRNLCVVRLLASYNFETTTAVGNREVSRHASKSIDVDRTVPREAKEEADVGPIERILDEDRVSGTLATNCLVDNEPDYSAIYDIKSRI</sequence>
<proteinExistence type="predicted"/>
<reference evidence="1" key="1">
    <citation type="journal article" date="2020" name="G3 (Bethesda)">
        <title>High-Quality Assemblies for Three Invasive Social Wasps from the &lt;i&gt;Vespula&lt;/i&gt; Genus.</title>
        <authorList>
            <person name="Harrop T.W.R."/>
            <person name="Guhlin J."/>
            <person name="McLaughlin G.M."/>
            <person name="Permina E."/>
            <person name="Stockwell P."/>
            <person name="Gilligan J."/>
            <person name="Le Lec M.F."/>
            <person name="Gruber M.A.M."/>
            <person name="Quinn O."/>
            <person name="Lovegrove M."/>
            <person name="Duncan E.J."/>
            <person name="Remnant E.J."/>
            <person name="Van Eeckhoven J."/>
            <person name="Graham B."/>
            <person name="Knapp R.A."/>
            <person name="Langford K.W."/>
            <person name="Kronenberg Z."/>
            <person name="Press M.O."/>
            <person name="Eacker S.M."/>
            <person name="Wilson-Rankin E.E."/>
            <person name="Purcell J."/>
            <person name="Lester P.J."/>
            <person name="Dearden P.K."/>
        </authorList>
    </citation>
    <scope>NUCLEOTIDE SEQUENCE</scope>
    <source>
        <strain evidence="1">Marl-1</strain>
    </source>
</reference>
<evidence type="ECO:0000313" key="2">
    <source>
        <dbReference type="Proteomes" id="UP000614350"/>
    </source>
</evidence>
<protein>
    <submittedName>
        <fullName evidence="1">Uncharacterized protein</fullName>
    </submittedName>
</protein>
<dbReference type="AlphaFoldDB" id="A0A834J7V9"/>
<dbReference type="Proteomes" id="UP000614350">
    <property type="component" value="Unassembled WGS sequence"/>
</dbReference>
<organism evidence="1 2">
    <name type="scientific">Vespula vulgaris</name>
    <name type="common">Yellow jacket</name>
    <name type="synonym">Wasp</name>
    <dbReference type="NCBI Taxonomy" id="7454"/>
    <lineage>
        <taxon>Eukaryota</taxon>
        <taxon>Metazoa</taxon>
        <taxon>Ecdysozoa</taxon>
        <taxon>Arthropoda</taxon>
        <taxon>Hexapoda</taxon>
        <taxon>Insecta</taxon>
        <taxon>Pterygota</taxon>
        <taxon>Neoptera</taxon>
        <taxon>Endopterygota</taxon>
        <taxon>Hymenoptera</taxon>
        <taxon>Apocrita</taxon>
        <taxon>Aculeata</taxon>
        <taxon>Vespoidea</taxon>
        <taxon>Vespidae</taxon>
        <taxon>Vespinae</taxon>
        <taxon>Vespula</taxon>
    </lineage>
</organism>
<comment type="caution">
    <text evidence="1">The sequence shown here is derived from an EMBL/GenBank/DDBJ whole genome shotgun (WGS) entry which is preliminary data.</text>
</comment>
<evidence type="ECO:0000313" key="1">
    <source>
        <dbReference type="EMBL" id="KAF7382706.1"/>
    </source>
</evidence>